<dbReference type="SUPFAM" id="SSF48576">
    <property type="entry name" value="Terpenoid synthases"/>
    <property type="match status" value="2"/>
</dbReference>
<evidence type="ECO:0000256" key="2">
    <source>
        <dbReference type="ARBA" id="ARBA00022723"/>
    </source>
</evidence>
<sequence>MSAKGVSAQYRDSVPYEYQHSLPVDPKLYDNDNYLFNVRPRVNSFANVSDTSCFEVRDDWKAATGKEHKGAGCMDPVNGNMAALDFPEATKERLFALAFVNEFIFIQDDYLDVTETSEMDSAVDQFSWNDPKSNNEIHRSIKAVQAKVLAQLLQDEVAGGYVVDEIKKLTEEQAFTRHFDFKNGSIEEYIEFRHRDVGTYYMSACTGFGVVPTIAPSEVESVLDITKIGYACAMLCNDYWSWDKEFEDFTGEGNWPVNSVYLYMQKHNVDANTAKEMVKVKTMELAQQYGDQAVKCVQGLPIDSPIVRWFGLLDMVIAGNALWSITCPRYHRDRPQLCRDQLPAVQDDVDKMLPFRDVALSLTPPPEDSSKHETSLVFKDYLPSEKIYEKIIMEPFEYITSLPAKGLRDHLLEALNTWFGLEEGPLSMIKDIINTLHNVSLMLDDIEDNTSERRGHPATHMIFGIAQTINSAGYAQMMCLEKVMSLGSRGCLDAYLGETKAIYTGQALDLHWTYHSKAPSEKGYFDSIDMSKTGGLLRLMAKLIQAYSIDLSPQDFQAKEVAENNNSAQLFRLVVLIGRYYQVRDDLKDIKDARSAPQCDLDQGNFTLPVIHFLAQERERRTTRLLSMLQARKEKNGMSPAMKNHVLDLLEKSGSLDYTSQVLKNMYQEILDTLSEVEAAYSRENRSLRKLLEMLKL</sequence>
<dbReference type="GO" id="GO:0043386">
    <property type="term" value="P:mycotoxin biosynthetic process"/>
    <property type="evidence" value="ECO:0007669"/>
    <property type="project" value="UniProtKB-ARBA"/>
</dbReference>
<evidence type="ECO:0000256" key="3">
    <source>
        <dbReference type="ARBA" id="ARBA00022842"/>
    </source>
</evidence>
<dbReference type="PANTHER" id="PTHR12001:SF72">
    <property type="entry name" value="THIJ_PFPI FAMILY PROTEIN (AFU_ORTHOLOGUE AFUA_3G01210)-RELATED"/>
    <property type="match status" value="1"/>
</dbReference>
<organism evidence="4 5">
    <name type="scientific">Phialocephala subalpina</name>
    <dbReference type="NCBI Taxonomy" id="576137"/>
    <lineage>
        <taxon>Eukaryota</taxon>
        <taxon>Fungi</taxon>
        <taxon>Dikarya</taxon>
        <taxon>Ascomycota</taxon>
        <taxon>Pezizomycotina</taxon>
        <taxon>Leotiomycetes</taxon>
        <taxon>Helotiales</taxon>
        <taxon>Mollisiaceae</taxon>
        <taxon>Phialocephala</taxon>
        <taxon>Phialocephala fortinii species complex</taxon>
    </lineage>
</organism>
<dbReference type="InterPro" id="IPR033749">
    <property type="entry name" value="Polyprenyl_synt_CS"/>
</dbReference>
<evidence type="ECO:0000313" key="4">
    <source>
        <dbReference type="EMBL" id="CZR58890.1"/>
    </source>
</evidence>
<dbReference type="InterPro" id="IPR000092">
    <property type="entry name" value="Polyprenyl_synt"/>
</dbReference>
<reference evidence="4 5" key="1">
    <citation type="submission" date="2016-03" db="EMBL/GenBank/DDBJ databases">
        <authorList>
            <person name="Ploux O."/>
        </authorList>
    </citation>
    <scope>NUCLEOTIDE SEQUENCE [LARGE SCALE GENOMIC DNA]</scope>
    <source>
        <strain evidence="4 5">UAMH 11012</strain>
    </source>
</reference>
<evidence type="ECO:0000313" key="5">
    <source>
        <dbReference type="Proteomes" id="UP000184330"/>
    </source>
</evidence>
<dbReference type="Pfam" id="PF19086">
    <property type="entry name" value="Terpene_syn_C_2"/>
    <property type="match status" value="1"/>
</dbReference>
<dbReference type="AlphaFoldDB" id="A0A1L7X1K4"/>
<dbReference type="GO" id="GO:0046165">
    <property type="term" value="P:alcohol biosynthetic process"/>
    <property type="evidence" value="ECO:0007669"/>
    <property type="project" value="UniProtKB-ARBA"/>
</dbReference>
<keyword evidence="3" id="KW-0460">Magnesium</keyword>
<gene>
    <name evidence="4" type="ORF">PAC_08782</name>
</gene>
<dbReference type="GO" id="GO:0008299">
    <property type="term" value="P:isoprenoid biosynthetic process"/>
    <property type="evidence" value="ECO:0007669"/>
    <property type="project" value="InterPro"/>
</dbReference>
<dbReference type="PROSITE" id="PS00723">
    <property type="entry name" value="POLYPRENYL_SYNTHASE_1"/>
    <property type="match status" value="1"/>
</dbReference>
<dbReference type="GO" id="GO:0004659">
    <property type="term" value="F:prenyltransferase activity"/>
    <property type="evidence" value="ECO:0007669"/>
    <property type="project" value="InterPro"/>
</dbReference>
<keyword evidence="1" id="KW-0808">Transferase</keyword>
<name>A0A1L7X1K4_9HELO</name>
<accession>A0A1L7X1K4</accession>
<dbReference type="OrthoDB" id="6921389at2759"/>
<dbReference type="GO" id="GO:0046872">
    <property type="term" value="F:metal ion binding"/>
    <property type="evidence" value="ECO:0007669"/>
    <property type="project" value="UniProtKB-KW"/>
</dbReference>
<dbReference type="EMBL" id="FJOG01000012">
    <property type="protein sequence ID" value="CZR58890.1"/>
    <property type="molecule type" value="Genomic_DNA"/>
</dbReference>
<dbReference type="STRING" id="576137.A0A1L7X1K4"/>
<evidence type="ECO:0000256" key="1">
    <source>
        <dbReference type="ARBA" id="ARBA00022679"/>
    </source>
</evidence>
<dbReference type="Proteomes" id="UP000184330">
    <property type="component" value="Unassembled WGS sequence"/>
</dbReference>
<protein>
    <submittedName>
        <fullName evidence="4">Uncharacterized protein</fullName>
    </submittedName>
</protein>
<dbReference type="Pfam" id="PF00348">
    <property type="entry name" value="polyprenyl_synt"/>
    <property type="match status" value="1"/>
</dbReference>
<proteinExistence type="predicted"/>
<keyword evidence="2" id="KW-0479">Metal-binding</keyword>
<dbReference type="PANTHER" id="PTHR12001">
    <property type="entry name" value="GERANYLGERANYL PYROPHOSPHATE SYNTHASE"/>
    <property type="match status" value="1"/>
</dbReference>
<dbReference type="Gene3D" id="1.10.600.10">
    <property type="entry name" value="Farnesyl Diphosphate Synthase"/>
    <property type="match status" value="2"/>
</dbReference>
<dbReference type="InterPro" id="IPR008949">
    <property type="entry name" value="Isoprenoid_synthase_dom_sf"/>
</dbReference>
<keyword evidence="5" id="KW-1185">Reference proteome</keyword>